<proteinExistence type="predicted"/>
<feature type="compositionally biased region" description="Low complexity" evidence="1">
    <location>
        <begin position="155"/>
        <end position="165"/>
    </location>
</feature>
<name>A0A813CNQ9_9DINO</name>
<comment type="caution">
    <text evidence="2">The sequence shown here is derived from an EMBL/GenBank/DDBJ whole genome shotgun (WGS) entry which is preliminary data.</text>
</comment>
<feature type="region of interest" description="Disordered" evidence="1">
    <location>
        <begin position="1"/>
        <end position="58"/>
    </location>
</feature>
<protein>
    <submittedName>
        <fullName evidence="2">Uncharacterized protein</fullName>
    </submittedName>
</protein>
<accession>A0A813CNQ9</accession>
<feature type="region of interest" description="Disordered" evidence="1">
    <location>
        <begin position="147"/>
        <end position="174"/>
    </location>
</feature>
<feature type="compositionally biased region" description="Low complexity" evidence="1">
    <location>
        <begin position="10"/>
        <end position="24"/>
    </location>
</feature>
<evidence type="ECO:0000313" key="2">
    <source>
        <dbReference type="EMBL" id="CAE7944514.1"/>
    </source>
</evidence>
<evidence type="ECO:0000256" key="1">
    <source>
        <dbReference type="SAM" id="MobiDB-lite"/>
    </source>
</evidence>
<reference evidence="2" key="1">
    <citation type="submission" date="2021-02" db="EMBL/GenBank/DDBJ databases">
        <authorList>
            <person name="Dougan E. K."/>
            <person name="Rhodes N."/>
            <person name="Thang M."/>
            <person name="Chan C."/>
        </authorList>
    </citation>
    <scope>NUCLEOTIDE SEQUENCE</scope>
</reference>
<dbReference type="SUPFAM" id="SSF53335">
    <property type="entry name" value="S-adenosyl-L-methionine-dependent methyltransferases"/>
    <property type="match status" value="1"/>
</dbReference>
<evidence type="ECO:0000313" key="3">
    <source>
        <dbReference type="Proteomes" id="UP000601435"/>
    </source>
</evidence>
<keyword evidence="3" id="KW-1185">Reference proteome</keyword>
<dbReference type="EMBL" id="CAJNJA010101918">
    <property type="protein sequence ID" value="CAE7944514.1"/>
    <property type="molecule type" value="Genomic_DNA"/>
</dbReference>
<dbReference type="Proteomes" id="UP000601435">
    <property type="component" value="Unassembled WGS sequence"/>
</dbReference>
<sequence length="372" mass="39724">MQAKGAGRGTAPPTTAFPATVATSPTPPPAPTTRSKATSSQCGEKQVPATKTQPAKPNMPIKVPSHVPGCNAPPALVAVFTCLDTMAPDPEPPPPNQLQYRPRHPQSLQAQAQDFFDMHVPDYVNAPPQTVPPLPPARARQLWKRTLRRSRSPDDAPALTAALPPADDPRPEPNGCCLDSRHVAVPDPLVRCNWMAAGTASELSSASLRRATQTRARGTTQQSVLDAALIRTVLLVLSGYKKVGTSAVALAAADPVNAEHAVRDVRDNVYARSARALLDARWTTWRLGNVSDTVSRGDLRHVRAEGWALVQRDWGALFPELLAAASLTLPIQRGLDVGAGAGGVSEPLRDVCRSLIAVETSRAMEPRARDMV</sequence>
<gene>
    <name evidence="2" type="ORF">SNEC2469_LOCUS35356</name>
</gene>
<organism evidence="2 3">
    <name type="scientific">Symbiodinium necroappetens</name>
    <dbReference type="NCBI Taxonomy" id="1628268"/>
    <lineage>
        <taxon>Eukaryota</taxon>
        <taxon>Sar</taxon>
        <taxon>Alveolata</taxon>
        <taxon>Dinophyceae</taxon>
        <taxon>Suessiales</taxon>
        <taxon>Symbiodiniaceae</taxon>
        <taxon>Symbiodinium</taxon>
    </lineage>
</organism>
<dbReference type="InterPro" id="IPR029063">
    <property type="entry name" value="SAM-dependent_MTases_sf"/>
</dbReference>
<dbReference type="AlphaFoldDB" id="A0A813CNQ9"/>
<dbReference type="OrthoDB" id="414765at2759"/>